<keyword evidence="8" id="KW-0472">Membrane</keyword>
<dbReference type="AlphaFoldDB" id="A0A7D6ZHR5"/>
<proteinExistence type="inferred from homology"/>
<dbReference type="EMBL" id="CP059378">
    <property type="protein sequence ID" value="QLY80119.1"/>
    <property type="molecule type" value="Genomic_DNA"/>
</dbReference>
<name>A0A7D6ZHR5_9CLOT</name>
<reference evidence="11 12" key="1">
    <citation type="submission" date="2020-07" db="EMBL/GenBank/DDBJ databases">
        <title>Electron transfer.</title>
        <authorList>
            <person name="Huang L."/>
            <person name="Liu X."/>
            <person name="Zhou S."/>
        </authorList>
    </citation>
    <scope>NUCLEOTIDE SEQUENCE [LARGE SCALE GENOMIC DNA]</scope>
    <source>
        <strain evidence="11 12">Lx1</strain>
    </source>
</reference>
<dbReference type="SUPFAM" id="SSF53850">
    <property type="entry name" value="Periplasmic binding protein-like II"/>
    <property type="match status" value="1"/>
</dbReference>
<feature type="domain" description="Solute-binding protein family 3/N-terminal" evidence="10">
    <location>
        <begin position="33"/>
        <end position="282"/>
    </location>
</feature>
<dbReference type="InterPro" id="IPR044527">
    <property type="entry name" value="NrtA/CpmA_ABC-bd_dom"/>
</dbReference>
<evidence type="ECO:0000256" key="8">
    <source>
        <dbReference type="ARBA" id="ARBA00023136"/>
    </source>
</evidence>
<evidence type="ECO:0000256" key="4">
    <source>
        <dbReference type="ARBA" id="ARBA00022448"/>
    </source>
</evidence>
<evidence type="ECO:0000256" key="3">
    <source>
        <dbReference type="ARBA" id="ARBA00010742"/>
    </source>
</evidence>
<dbReference type="PROSITE" id="PS51257">
    <property type="entry name" value="PROKAR_LIPOPROTEIN"/>
    <property type="match status" value="1"/>
</dbReference>
<dbReference type="CDD" id="cd13553">
    <property type="entry name" value="PBP2_NrtA_CpmA_like"/>
    <property type="match status" value="1"/>
</dbReference>
<keyword evidence="6" id="KW-0997">Cell inner membrane</keyword>
<accession>A0A7D6ZHR5</accession>
<keyword evidence="5" id="KW-1003">Cell membrane</keyword>
<feature type="chain" id="PRO_5039731364" evidence="9">
    <location>
        <begin position="21"/>
        <end position="341"/>
    </location>
</feature>
<evidence type="ECO:0000256" key="5">
    <source>
        <dbReference type="ARBA" id="ARBA00022475"/>
    </source>
</evidence>
<dbReference type="GO" id="GO:0005886">
    <property type="term" value="C:plasma membrane"/>
    <property type="evidence" value="ECO:0007669"/>
    <property type="project" value="UniProtKB-SubCell"/>
</dbReference>
<dbReference type="Proteomes" id="UP000512286">
    <property type="component" value="Chromosome"/>
</dbReference>
<protein>
    <submittedName>
        <fullName evidence="11">Aliphatic sulfonate ABC transporter substrate-binding protein</fullName>
    </submittedName>
</protein>
<dbReference type="Pfam" id="PF13379">
    <property type="entry name" value="NMT1_2"/>
    <property type="match status" value="1"/>
</dbReference>
<sequence length="341" mass="37490">MGRRTISLALSFIFILAMLAGCDSEKSNEDSSTVRVGFFANFTHSHALIGKNRGDYQKALGSDITIDWKQFNAGSSEIEAFLAGELDLGFIGPGPAINGFTKSKGDVVIIAGSTDAGAILVSKKDSDIKTVKDLDGKRIAIPQYGNTQDLCLRYLLRENGLMETTKGGTVDVVQATNADIKTLLDKGDIDGALVPEPWGARLQKEVGANLVLDYNDIWRNGEYPTTVVIARKEFLEKHPDVVENFLKAHVELTSYVNNNKKEAASLVNGEIKNLTKKALDEDVLDKAFSRITVTNDPNPEIMNEMINLSLKVSFIKEEYKGSNLFELDILNKILEENKLTN</sequence>
<dbReference type="InterPro" id="IPR001638">
    <property type="entry name" value="Solute-binding_3/MltF_N"/>
</dbReference>
<evidence type="ECO:0000259" key="10">
    <source>
        <dbReference type="SMART" id="SM00062"/>
    </source>
</evidence>
<evidence type="ECO:0000256" key="6">
    <source>
        <dbReference type="ARBA" id="ARBA00022519"/>
    </source>
</evidence>
<comment type="subcellular location">
    <subcellularLocation>
        <location evidence="2">Cell inner membrane</location>
    </subcellularLocation>
    <subcellularLocation>
        <location evidence="1">Periplasm</location>
    </subcellularLocation>
</comment>
<keyword evidence="4" id="KW-0813">Transport</keyword>
<dbReference type="InterPro" id="IPR010067">
    <property type="entry name" value="ABC_SsuA_sub-bd"/>
</dbReference>
<evidence type="ECO:0000256" key="2">
    <source>
        <dbReference type="ARBA" id="ARBA00004533"/>
    </source>
</evidence>
<dbReference type="NCBIfam" id="TIGR01728">
    <property type="entry name" value="SsuA_fam"/>
    <property type="match status" value="1"/>
</dbReference>
<dbReference type="RefSeq" id="WP_181602034.1">
    <property type="nucleotide sequence ID" value="NZ_CP059378.1"/>
</dbReference>
<organism evidence="11 12">
    <name type="scientific">Clostridium intestinale</name>
    <dbReference type="NCBI Taxonomy" id="36845"/>
    <lineage>
        <taxon>Bacteria</taxon>
        <taxon>Bacillati</taxon>
        <taxon>Bacillota</taxon>
        <taxon>Clostridia</taxon>
        <taxon>Eubacteriales</taxon>
        <taxon>Clostridiaceae</taxon>
        <taxon>Clostridium</taxon>
    </lineage>
</organism>
<dbReference type="Gene3D" id="3.40.190.10">
    <property type="entry name" value="Periplasmic binding protein-like II"/>
    <property type="match status" value="2"/>
</dbReference>
<feature type="signal peptide" evidence="9">
    <location>
        <begin position="1"/>
        <end position="20"/>
    </location>
</feature>
<dbReference type="GO" id="GO:0042626">
    <property type="term" value="F:ATPase-coupled transmembrane transporter activity"/>
    <property type="evidence" value="ECO:0007669"/>
    <property type="project" value="InterPro"/>
</dbReference>
<evidence type="ECO:0000256" key="7">
    <source>
        <dbReference type="ARBA" id="ARBA00022729"/>
    </source>
</evidence>
<dbReference type="PANTHER" id="PTHR30024:SF47">
    <property type="entry name" value="TAURINE-BINDING PERIPLASMIC PROTEIN"/>
    <property type="match status" value="1"/>
</dbReference>
<gene>
    <name evidence="11" type="ORF">HZF06_00550</name>
</gene>
<dbReference type="GO" id="GO:0042597">
    <property type="term" value="C:periplasmic space"/>
    <property type="evidence" value="ECO:0007669"/>
    <property type="project" value="UniProtKB-SubCell"/>
</dbReference>
<evidence type="ECO:0000256" key="1">
    <source>
        <dbReference type="ARBA" id="ARBA00004418"/>
    </source>
</evidence>
<evidence type="ECO:0000313" key="11">
    <source>
        <dbReference type="EMBL" id="QLY80119.1"/>
    </source>
</evidence>
<dbReference type="PANTHER" id="PTHR30024">
    <property type="entry name" value="ALIPHATIC SULFONATES-BINDING PROTEIN-RELATED"/>
    <property type="match status" value="1"/>
</dbReference>
<keyword evidence="7 9" id="KW-0732">Signal</keyword>
<comment type="similarity">
    <text evidence="3">Belongs to the bacterial solute-binding protein SsuA/TauA family.</text>
</comment>
<evidence type="ECO:0000313" key="12">
    <source>
        <dbReference type="Proteomes" id="UP000512286"/>
    </source>
</evidence>
<evidence type="ECO:0000256" key="9">
    <source>
        <dbReference type="SAM" id="SignalP"/>
    </source>
</evidence>
<dbReference type="KEGG" id="cint:HZF06_00550"/>
<dbReference type="SMART" id="SM00062">
    <property type="entry name" value="PBPb"/>
    <property type="match status" value="1"/>
</dbReference>